<keyword evidence="10" id="KW-0030">Aminoacyl-tRNA synthetase</keyword>
<dbReference type="InterPro" id="IPR032678">
    <property type="entry name" value="tRNA-synt_1_cat_dom"/>
</dbReference>
<comment type="cofactor">
    <cofactor evidence="1">
        <name>Zn(2+)</name>
        <dbReference type="ChEBI" id="CHEBI:29105"/>
    </cofactor>
</comment>
<dbReference type="SUPFAM" id="SSF47323">
    <property type="entry name" value="Anticodon-binding domain of a subclass of class I aminoacyl-tRNA synthetases"/>
    <property type="match status" value="1"/>
</dbReference>
<dbReference type="Pfam" id="PF09190">
    <property type="entry name" value="DALR_2"/>
    <property type="match status" value="1"/>
</dbReference>
<dbReference type="InterPro" id="IPR024909">
    <property type="entry name" value="Cys-tRNA/MSH_ligase"/>
</dbReference>
<comment type="similarity">
    <text evidence="2">Belongs to the class-I aminoacyl-tRNA synthetase family.</text>
</comment>
<protein>
    <recommendedName>
        <fullName evidence="3">cysteine--tRNA ligase</fullName>
        <ecNumber evidence="3">6.1.1.16</ecNumber>
    </recommendedName>
    <alternativeName>
        <fullName evidence="11">Cysteinyl-tRNA synthetase</fullName>
    </alternativeName>
</protein>
<name>A0ABP1FRF9_9CHLO</name>
<accession>A0ABP1FRF9</accession>
<reference evidence="14 15" key="1">
    <citation type="submission" date="2024-06" db="EMBL/GenBank/DDBJ databases">
        <authorList>
            <person name="Kraege A."/>
            <person name="Thomma B."/>
        </authorList>
    </citation>
    <scope>NUCLEOTIDE SEQUENCE [LARGE SCALE GENOMIC DNA]</scope>
</reference>
<evidence type="ECO:0000256" key="12">
    <source>
        <dbReference type="SAM" id="MobiDB-lite"/>
    </source>
</evidence>
<dbReference type="PRINTS" id="PR00983">
    <property type="entry name" value="TRNASYNTHCYS"/>
</dbReference>
<evidence type="ECO:0000256" key="10">
    <source>
        <dbReference type="ARBA" id="ARBA00023146"/>
    </source>
</evidence>
<dbReference type="CDD" id="cd00672">
    <property type="entry name" value="CysRS_core"/>
    <property type="match status" value="1"/>
</dbReference>
<dbReference type="EMBL" id="CAXHTA020000007">
    <property type="protein sequence ID" value="CAL5222511.1"/>
    <property type="molecule type" value="Genomic_DNA"/>
</dbReference>
<evidence type="ECO:0000256" key="3">
    <source>
        <dbReference type="ARBA" id="ARBA00012832"/>
    </source>
</evidence>
<gene>
    <name evidence="14" type="primary">g4885</name>
    <name evidence="14" type="ORF">VP750_LOCUS4170</name>
</gene>
<dbReference type="PANTHER" id="PTHR10890">
    <property type="entry name" value="CYSTEINYL-TRNA SYNTHETASE"/>
    <property type="match status" value="1"/>
</dbReference>
<dbReference type="SMART" id="SM00840">
    <property type="entry name" value="DALR_2"/>
    <property type="match status" value="1"/>
</dbReference>
<keyword evidence="9" id="KW-0648">Protein biosynthesis</keyword>
<organism evidence="14 15">
    <name type="scientific">Coccomyxa viridis</name>
    <dbReference type="NCBI Taxonomy" id="1274662"/>
    <lineage>
        <taxon>Eukaryota</taxon>
        <taxon>Viridiplantae</taxon>
        <taxon>Chlorophyta</taxon>
        <taxon>core chlorophytes</taxon>
        <taxon>Trebouxiophyceae</taxon>
        <taxon>Trebouxiophyceae incertae sedis</taxon>
        <taxon>Coccomyxaceae</taxon>
        <taxon>Coccomyxa</taxon>
    </lineage>
</organism>
<dbReference type="InterPro" id="IPR014729">
    <property type="entry name" value="Rossmann-like_a/b/a_fold"/>
</dbReference>
<dbReference type="InterPro" id="IPR015273">
    <property type="entry name" value="Cys-tRNA-synt_Ia_DALR"/>
</dbReference>
<proteinExistence type="inferred from homology"/>
<keyword evidence="8" id="KW-0067">ATP-binding</keyword>
<keyword evidence="15" id="KW-1185">Reference proteome</keyword>
<evidence type="ECO:0000256" key="6">
    <source>
        <dbReference type="ARBA" id="ARBA00022741"/>
    </source>
</evidence>
<dbReference type="InterPro" id="IPR009080">
    <property type="entry name" value="tRNAsynth_Ia_anticodon-bd"/>
</dbReference>
<evidence type="ECO:0000256" key="5">
    <source>
        <dbReference type="ARBA" id="ARBA00022723"/>
    </source>
</evidence>
<dbReference type="InterPro" id="IPR015803">
    <property type="entry name" value="Cys-tRNA-ligase"/>
</dbReference>
<evidence type="ECO:0000256" key="1">
    <source>
        <dbReference type="ARBA" id="ARBA00001947"/>
    </source>
</evidence>
<sequence length="492" mass="55124">MRPRNEGDNKLSMYCCGVTVYDLSHIGHARVYCCFDVLYRLLRHLGYEVQYVRNFTDIDDKIIARAAEIGEDPLQLSQRFITEFHRDMLTLNCLTPTIEPKATDYIPEMVSMIEQLVNTDHAYEADGSVWFAVETFENYGRLSGRTLEDNRAGERVAVNTSKRHPADFVLWKAAKPNEPTWESPWGPGRPGWHIECSAMIRKLMGPVIDIHGGGRDLIHPHHDNEIAQSQAACCSHGEERSEEFVRLWMHLGFVNVDSEKMSKSLGNFFTIREILQKYNSLALRWFLTNSQYRQPLNFSHMSLEEASDRVYYVHQTLVDAEAALGSSETSNGAPEQDCSELEGIINSVQAALCDDLNTPQAIALLSEPLKMLNDLLHTKKGRKVEGRLTSIKALHSAIKAALQFMGLDAQDSGTLLSDLRTAALSRAGLTEEDILQSIERRAAARAEKDYSASDHERASLAERGILLMDGPQGSTWRPGVPQPAREAALPVA</sequence>
<comment type="caution">
    <text evidence="14">The sequence shown here is derived from an EMBL/GenBank/DDBJ whole genome shotgun (WGS) entry which is preliminary data.</text>
</comment>
<dbReference type="HAMAP" id="MF_00041">
    <property type="entry name" value="Cys_tRNA_synth"/>
    <property type="match status" value="1"/>
</dbReference>
<evidence type="ECO:0000256" key="4">
    <source>
        <dbReference type="ARBA" id="ARBA00022598"/>
    </source>
</evidence>
<evidence type="ECO:0000313" key="15">
    <source>
        <dbReference type="Proteomes" id="UP001497392"/>
    </source>
</evidence>
<dbReference type="Gene3D" id="3.40.50.620">
    <property type="entry name" value="HUPs"/>
    <property type="match status" value="1"/>
</dbReference>
<feature type="region of interest" description="Disordered" evidence="12">
    <location>
        <begin position="471"/>
        <end position="492"/>
    </location>
</feature>
<dbReference type="NCBIfam" id="TIGR00435">
    <property type="entry name" value="cysS"/>
    <property type="match status" value="1"/>
</dbReference>
<dbReference type="SUPFAM" id="SSF52374">
    <property type="entry name" value="Nucleotidylyl transferase"/>
    <property type="match status" value="1"/>
</dbReference>
<dbReference type="Proteomes" id="UP001497392">
    <property type="component" value="Unassembled WGS sequence"/>
</dbReference>
<evidence type="ECO:0000313" key="14">
    <source>
        <dbReference type="EMBL" id="CAL5222511.1"/>
    </source>
</evidence>
<keyword evidence="5" id="KW-0479">Metal-binding</keyword>
<dbReference type="EC" id="6.1.1.16" evidence="3"/>
<evidence type="ECO:0000256" key="9">
    <source>
        <dbReference type="ARBA" id="ARBA00022917"/>
    </source>
</evidence>
<keyword evidence="6" id="KW-0547">Nucleotide-binding</keyword>
<dbReference type="Gene3D" id="1.20.120.1910">
    <property type="entry name" value="Cysteine-tRNA ligase, C-terminal anti-codon recognition domain"/>
    <property type="match status" value="1"/>
</dbReference>
<evidence type="ECO:0000256" key="11">
    <source>
        <dbReference type="ARBA" id="ARBA00031499"/>
    </source>
</evidence>
<evidence type="ECO:0000256" key="7">
    <source>
        <dbReference type="ARBA" id="ARBA00022833"/>
    </source>
</evidence>
<keyword evidence="7" id="KW-0862">Zinc</keyword>
<keyword evidence="4" id="KW-0436">Ligase</keyword>
<dbReference type="PANTHER" id="PTHR10890:SF25">
    <property type="entry name" value="CYSTEINE--TRNA LIGASE, CHLOROPLASTIC_MITOCHONDRIAL"/>
    <property type="match status" value="1"/>
</dbReference>
<evidence type="ECO:0000256" key="2">
    <source>
        <dbReference type="ARBA" id="ARBA00005594"/>
    </source>
</evidence>
<dbReference type="Pfam" id="PF01406">
    <property type="entry name" value="tRNA-synt_1e"/>
    <property type="match status" value="1"/>
</dbReference>
<evidence type="ECO:0000259" key="13">
    <source>
        <dbReference type="SMART" id="SM00840"/>
    </source>
</evidence>
<feature type="domain" description="Cysteinyl-tRNA synthetase class Ia DALR" evidence="13">
    <location>
        <begin position="347"/>
        <end position="416"/>
    </location>
</feature>
<evidence type="ECO:0000256" key="8">
    <source>
        <dbReference type="ARBA" id="ARBA00022840"/>
    </source>
</evidence>